<dbReference type="Gene3D" id="1.10.10.10">
    <property type="entry name" value="Winged helix-like DNA-binding domain superfamily/Winged helix DNA-binding domain"/>
    <property type="match status" value="1"/>
</dbReference>
<dbReference type="InterPro" id="IPR039422">
    <property type="entry name" value="MarR/SlyA-like"/>
</dbReference>
<dbReference type="EMBL" id="JBHLZU010000027">
    <property type="protein sequence ID" value="MFB9908698.1"/>
    <property type="molecule type" value="Genomic_DNA"/>
</dbReference>
<keyword evidence="3" id="KW-1185">Reference proteome</keyword>
<proteinExistence type="predicted"/>
<dbReference type="PANTHER" id="PTHR33164">
    <property type="entry name" value="TRANSCRIPTIONAL REGULATOR, MARR FAMILY"/>
    <property type="match status" value="1"/>
</dbReference>
<organism evidence="2 3">
    <name type="scientific">Allokutzneria oryzae</name>
    <dbReference type="NCBI Taxonomy" id="1378989"/>
    <lineage>
        <taxon>Bacteria</taxon>
        <taxon>Bacillati</taxon>
        <taxon>Actinomycetota</taxon>
        <taxon>Actinomycetes</taxon>
        <taxon>Pseudonocardiales</taxon>
        <taxon>Pseudonocardiaceae</taxon>
        <taxon>Allokutzneria</taxon>
    </lineage>
</organism>
<evidence type="ECO:0000259" key="1">
    <source>
        <dbReference type="PROSITE" id="PS50995"/>
    </source>
</evidence>
<dbReference type="PANTHER" id="PTHR33164:SF99">
    <property type="entry name" value="MARR FAMILY REGULATORY PROTEIN"/>
    <property type="match status" value="1"/>
</dbReference>
<evidence type="ECO:0000313" key="2">
    <source>
        <dbReference type="EMBL" id="MFB9908698.1"/>
    </source>
</evidence>
<accession>A0ABV6A8H1</accession>
<reference evidence="2 3" key="1">
    <citation type="submission" date="2024-09" db="EMBL/GenBank/DDBJ databases">
        <authorList>
            <person name="Sun Q."/>
            <person name="Mori K."/>
        </authorList>
    </citation>
    <scope>NUCLEOTIDE SEQUENCE [LARGE SCALE GENOMIC DNA]</scope>
    <source>
        <strain evidence="2 3">TBRC 7907</strain>
    </source>
</reference>
<feature type="domain" description="HTH marR-type" evidence="1">
    <location>
        <begin position="4"/>
        <end position="151"/>
    </location>
</feature>
<evidence type="ECO:0000313" key="3">
    <source>
        <dbReference type="Proteomes" id="UP001589693"/>
    </source>
</evidence>
<dbReference type="InterPro" id="IPR000835">
    <property type="entry name" value="HTH_MarR-typ"/>
</dbReference>
<dbReference type="SMART" id="SM00347">
    <property type="entry name" value="HTH_MARR"/>
    <property type="match status" value="1"/>
</dbReference>
<dbReference type="InterPro" id="IPR036388">
    <property type="entry name" value="WH-like_DNA-bd_sf"/>
</dbReference>
<dbReference type="Pfam" id="PF12802">
    <property type="entry name" value="MarR_2"/>
    <property type="match status" value="1"/>
</dbReference>
<dbReference type="PROSITE" id="PS50995">
    <property type="entry name" value="HTH_MARR_2"/>
    <property type="match status" value="1"/>
</dbReference>
<dbReference type="SUPFAM" id="SSF46785">
    <property type="entry name" value="Winged helix' DNA-binding domain"/>
    <property type="match status" value="1"/>
</dbReference>
<sequence length="154" mass="16766">MNPENDLVLLLTALSAGVDRQVRAALADRGFPDVRDSHGFVFQHLLLGPARVSDLAVKLGMSPQGASKLTAEMERAGYVRRVTDQADQRNRLVELADRGRELIEAGRRARAEVNADLRAALGESAGPFEAALRALAERSGGLTELLSRRLRPRT</sequence>
<gene>
    <name evidence="2" type="ORF">ACFFQA_32580</name>
</gene>
<name>A0ABV6A8H1_9PSEU</name>
<dbReference type="Proteomes" id="UP001589693">
    <property type="component" value="Unassembled WGS sequence"/>
</dbReference>
<dbReference type="InterPro" id="IPR036390">
    <property type="entry name" value="WH_DNA-bd_sf"/>
</dbReference>
<dbReference type="RefSeq" id="WP_377860632.1">
    <property type="nucleotide sequence ID" value="NZ_JBHLZU010000027.1"/>
</dbReference>
<protein>
    <submittedName>
        <fullName evidence="2">MarR family winged helix-turn-helix transcriptional regulator</fullName>
    </submittedName>
</protein>
<comment type="caution">
    <text evidence="2">The sequence shown here is derived from an EMBL/GenBank/DDBJ whole genome shotgun (WGS) entry which is preliminary data.</text>
</comment>